<dbReference type="CDD" id="cd06981">
    <property type="entry name" value="cupin_reut_a1446"/>
    <property type="match status" value="1"/>
</dbReference>
<reference evidence="4 5" key="1">
    <citation type="submission" date="2015-11" db="EMBL/GenBank/DDBJ databases">
        <title>The genome of Candidatus Endoriftia persephone in Ridgeia piscesae and population structure of the North Eastern Pacific vestimentiferan symbionts.</title>
        <authorList>
            <person name="Perez M."/>
            <person name="Juniper K.S."/>
        </authorList>
    </citation>
    <scope>NUCLEOTIDE SEQUENCE [LARGE SCALE GENOMIC DNA]</scope>
    <source>
        <strain evidence="3">Ind10</strain>
        <strain evidence="2">Ind11</strain>
    </source>
</reference>
<dbReference type="Proteomes" id="UP000051634">
    <property type="component" value="Unassembled WGS sequence"/>
</dbReference>
<evidence type="ECO:0000259" key="1">
    <source>
        <dbReference type="Pfam" id="PF07883"/>
    </source>
</evidence>
<dbReference type="AlphaFoldDB" id="A0A0T5Z4F2"/>
<keyword evidence="5" id="KW-1185">Reference proteome</keyword>
<protein>
    <submittedName>
        <fullName evidence="3">Cupin 2 domain-containing protein</fullName>
    </submittedName>
    <submittedName>
        <fullName evidence="2">Cupin domain</fullName>
    </submittedName>
</protein>
<dbReference type="OrthoDB" id="9798585at2"/>
<dbReference type="InterPro" id="IPR014710">
    <property type="entry name" value="RmlC-like_jellyroll"/>
</dbReference>
<dbReference type="STRING" id="54398.Ga0074115_11017"/>
<dbReference type="EMBL" id="LDXT01000087">
    <property type="protein sequence ID" value="KRT54805.1"/>
    <property type="molecule type" value="Genomic_DNA"/>
</dbReference>
<comment type="caution">
    <text evidence="3">The sequence shown here is derived from an EMBL/GenBank/DDBJ whole genome shotgun (WGS) entry which is preliminary data.</text>
</comment>
<accession>A0A0T5Z4F2</accession>
<dbReference type="EMBL" id="LMXI01000483">
    <property type="protein sequence ID" value="KRT57720.1"/>
    <property type="molecule type" value="Genomic_DNA"/>
</dbReference>
<feature type="domain" description="Cupin type-2" evidence="1">
    <location>
        <begin position="37"/>
        <end position="97"/>
    </location>
</feature>
<evidence type="ECO:0000313" key="5">
    <source>
        <dbReference type="Proteomes" id="UP000051634"/>
    </source>
</evidence>
<dbReference type="RefSeq" id="WP_057956555.1">
    <property type="nucleotide sequence ID" value="NZ_KQ556937.1"/>
</dbReference>
<proteinExistence type="predicted"/>
<evidence type="ECO:0000313" key="2">
    <source>
        <dbReference type="EMBL" id="KRT54805.1"/>
    </source>
</evidence>
<sequence length="112" mass="12565">MLQIFNLFDHASANGFQERFETLLRCPNLELERIISPAGSRSELFVQEQDEWVAVIQGEALLEMAGEQLTLSRGDSLFIPAHTPHQVLQTSQDPLCIWLALHIHACPPLSST</sequence>
<name>A0A0T5Z4F2_9GAMM</name>
<evidence type="ECO:0000313" key="4">
    <source>
        <dbReference type="Proteomes" id="UP000051276"/>
    </source>
</evidence>
<dbReference type="Gene3D" id="2.60.120.10">
    <property type="entry name" value="Jelly Rolls"/>
    <property type="match status" value="1"/>
</dbReference>
<evidence type="ECO:0000313" key="3">
    <source>
        <dbReference type="EMBL" id="KRT57720.1"/>
    </source>
</evidence>
<dbReference type="InterPro" id="IPR011051">
    <property type="entry name" value="RmlC_Cupin_sf"/>
</dbReference>
<gene>
    <name evidence="2" type="ORF">Ga0074115_11017</name>
    <name evidence="3" type="ORF">Ga0076813_12115</name>
</gene>
<dbReference type="InterPro" id="IPR013096">
    <property type="entry name" value="Cupin_2"/>
</dbReference>
<dbReference type="Pfam" id="PF07883">
    <property type="entry name" value="Cupin_2"/>
    <property type="match status" value="1"/>
</dbReference>
<dbReference type="SUPFAM" id="SSF51182">
    <property type="entry name" value="RmlC-like cupins"/>
    <property type="match status" value="1"/>
</dbReference>
<dbReference type="Proteomes" id="UP000051276">
    <property type="component" value="Unassembled WGS sequence"/>
</dbReference>
<organism evidence="3 4">
    <name type="scientific">endosymbiont of Ridgeia piscesae</name>
    <dbReference type="NCBI Taxonomy" id="54398"/>
    <lineage>
        <taxon>Bacteria</taxon>
        <taxon>Pseudomonadati</taxon>
        <taxon>Pseudomonadota</taxon>
        <taxon>Gammaproteobacteria</taxon>
        <taxon>sulfur-oxidizing symbionts</taxon>
    </lineage>
</organism>